<comment type="similarity">
    <text evidence="2">Belongs to the ACC deaminase/D-cysteine desulfhydrase family.</text>
</comment>
<proteinExistence type="inferred from homology"/>
<dbReference type="PIRSF" id="PIRSF006278">
    <property type="entry name" value="ACCD_DCysDesulf"/>
    <property type="match status" value="1"/>
</dbReference>
<dbReference type="PATRIC" id="fig|267850.7.peg.2267"/>
<organism evidence="7 8">
    <name type="scientific">Nitrincola lacisaponensis</name>
    <dbReference type="NCBI Taxonomy" id="267850"/>
    <lineage>
        <taxon>Bacteria</taxon>
        <taxon>Pseudomonadati</taxon>
        <taxon>Pseudomonadota</taxon>
        <taxon>Gammaproteobacteria</taxon>
        <taxon>Oceanospirillales</taxon>
        <taxon>Oceanospirillaceae</taxon>
        <taxon>Nitrincola</taxon>
    </lineage>
</organism>
<dbReference type="GO" id="GO:0008660">
    <property type="term" value="F:1-aminocyclopropane-1-carboxylate deaminase activity"/>
    <property type="evidence" value="ECO:0007669"/>
    <property type="project" value="UniProtKB-EC"/>
</dbReference>
<feature type="domain" description="Tryptophan synthase beta chain-like PALP" evidence="6">
    <location>
        <begin position="25"/>
        <end position="288"/>
    </location>
</feature>
<dbReference type="AlphaFoldDB" id="A0A063Y1X8"/>
<keyword evidence="8" id="KW-1185">Reference proteome</keyword>
<dbReference type="Pfam" id="PF00291">
    <property type="entry name" value="PALP"/>
    <property type="match status" value="1"/>
</dbReference>
<dbReference type="Gene3D" id="3.40.50.1100">
    <property type="match status" value="2"/>
</dbReference>
<evidence type="ECO:0000256" key="1">
    <source>
        <dbReference type="ARBA" id="ARBA00001933"/>
    </source>
</evidence>
<feature type="modified residue" description="N6-(pyridoxal phosphate)lysine" evidence="5">
    <location>
        <position position="39"/>
    </location>
</feature>
<dbReference type="EC" id="3.5.99.7" evidence="7"/>
<evidence type="ECO:0000259" key="6">
    <source>
        <dbReference type="Pfam" id="PF00291"/>
    </source>
</evidence>
<accession>A0A063Y1X8</accession>
<dbReference type="GO" id="GO:0019148">
    <property type="term" value="F:D-cysteine desulfhydrase activity"/>
    <property type="evidence" value="ECO:0007669"/>
    <property type="project" value="TreeGrafter"/>
</dbReference>
<evidence type="ECO:0000256" key="4">
    <source>
        <dbReference type="PIRSR" id="PIRSR006278-1"/>
    </source>
</evidence>
<comment type="caution">
    <text evidence="7">The sequence shown here is derived from an EMBL/GenBank/DDBJ whole genome shotgun (WGS) entry which is preliminary data.</text>
</comment>
<reference evidence="7 8" key="1">
    <citation type="journal article" date="2005" name="Int. J. Syst. Evol. Microbiol.">
        <title>Nitrincola lacisaponensis gen. nov., sp. nov., a novel alkaliphilic bacterium isolated from an alkaline, saline lake.</title>
        <authorList>
            <person name="Dimitriu P.A."/>
            <person name="Shukla S.K."/>
            <person name="Conradt J."/>
            <person name="Marquez M.C."/>
            <person name="Ventosa A."/>
            <person name="Maglia A."/>
            <person name="Peyton B.M."/>
            <person name="Pinkart H.C."/>
            <person name="Mormile M.R."/>
        </authorList>
    </citation>
    <scope>NUCLEOTIDE SEQUENCE [LARGE SCALE GENOMIC DNA]</scope>
    <source>
        <strain evidence="7 8">4CA</strain>
    </source>
</reference>
<evidence type="ECO:0000256" key="2">
    <source>
        <dbReference type="ARBA" id="ARBA00008639"/>
    </source>
</evidence>
<dbReference type="SUPFAM" id="SSF53686">
    <property type="entry name" value="Tryptophan synthase beta subunit-like PLP-dependent enzymes"/>
    <property type="match status" value="1"/>
</dbReference>
<dbReference type="STRING" id="267850.ADINL_2299"/>
<dbReference type="EMBL" id="JMSZ01000032">
    <property type="protein sequence ID" value="KDE39170.1"/>
    <property type="molecule type" value="Genomic_DNA"/>
</dbReference>
<dbReference type="InterPro" id="IPR036052">
    <property type="entry name" value="TrpB-like_PALP_sf"/>
</dbReference>
<protein>
    <submittedName>
        <fullName evidence="7">1-aminocyclopropane-1-carboxylate deaminase</fullName>
        <ecNumber evidence="7">3.5.99.7</ecNumber>
    </submittedName>
</protein>
<dbReference type="RefSeq" id="WP_036547933.1">
    <property type="nucleotide sequence ID" value="NZ_JMSZ01000032.1"/>
</dbReference>
<evidence type="ECO:0000313" key="7">
    <source>
        <dbReference type="EMBL" id="KDE39170.1"/>
    </source>
</evidence>
<evidence type="ECO:0000256" key="5">
    <source>
        <dbReference type="PIRSR" id="PIRSR006278-2"/>
    </source>
</evidence>
<evidence type="ECO:0000256" key="3">
    <source>
        <dbReference type="ARBA" id="ARBA00022898"/>
    </source>
</evidence>
<feature type="active site" description="Nucleophile" evidence="4">
    <location>
        <position position="66"/>
    </location>
</feature>
<dbReference type="Proteomes" id="UP000027318">
    <property type="component" value="Unassembled WGS sequence"/>
</dbReference>
<keyword evidence="3 5" id="KW-0663">Pyridoxal phosphate</keyword>
<comment type="cofactor">
    <cofactor evidence="1">
        <name>pyridoxal 5'-phosphate</name>
        <dbReference type="ChEBI" id="CHEBI:597326"/>
    </cofactor>
</comment>
<dbReference type="PANTHER" id="PTHR43780:SF2">
    <property type="entry name" value="1-AMINOCYCLOPROPANE-1-CARBOXYLATE DEAMINASE-RELATED"/>
    <property type="match status" value="1"/>
</dbReference>
<dbReference type="PANTHER" id="PTHR43780">
    <property type="entry name" value="1-AMINOCYCLOPROPANE-1-CARBOXYLATE DEAMINASE-RELATED"/>
    <property type="match status" value="1"/>
</dbReference>
<gene>
    <name evidence="7" type="ORF">ADINL_2299</name>
</gene>
<name>A0A063Y1X8_9GAMM</name>
<dbReference type="InterPro" id="IPR027278">
    <property type="entry name" value="ACCD_DCysDesulf"/>
</dbReference>
<evidence type="ECO:0000313" key="8">
    <source>
        <dbReference type="Proteomes" id="UP000027318"/>
    </source>
</evidence>
<sequence>MLIDSIPEQIADLPLWERHQVALSIIRLDQTHPHISGNKWFKLQPALRDAKRKPGRPLLSFGGPYSNHLHALAYAGYQQGIPTLGVIRGEPVFPLNPTLQDAERWGMRLHFVTREAYARRSDPEWIECLRAELGDFQMVPEGGSSPAAVQACADIWSYLSPQASLPDYLACALGTGATAAGLITACPATTQVLVVPALKVSAETAGQMLSSHWTTSAYPSVSRYQVFSGDLPYARISPMLAALWYQLSTCYGIDLDPVYTLRVYYRLSQLLLQGGFAPGSRVALLHTGGLQGLRGCRAQIEQRAPAFSGPLPL</sequence>
<dbReference type="OrthoDB" id="9801249at2"/>
<keyword evidence="7" id="KW-0378">Hydrolase</keyword>
<dbReference type="InterPro" id="IPR001926">
    <property type="entry name" value="TrpB-like_PALP"/>
</dbReference>